<reference evidence="9 10" key="1">
    <citation type="journal article" date="2019" name="Int. J. Syst. Evol. Microbiol.">
        <title>The Global Catalogue of Microorganisms (GCM) 10K type strain sequencing project: providing services to taxonomists for standard genome sequencing and annotation.</title>
        <authorList>
            <consortium name="The Broad Institute Genomics Platform"/>
            <consortium name="The Broad Institute Genome Sequencing Center for Infectious Disease"/>
            <person name="Wu L."/>
            <person name="Ma J."/>
        </authorList>
    </citation>
    <scope>NUCLEOTIDE SEQUENCE [LARGE SCALE GENOMIC DNA]</scope>
    <source>
        <strain evidence="9 10">JCM 11117</strain>
    </source>
</reference>
<comment type="subcellular location">
    <subcellularLocation>
        <location evidence="1">Cell membrane</location>
        <topology evidence="1">Multi-pass membrane protein</topology>
    </subcellularLocation>
</comment>
<proteinExistence type="predicted"/>
<dbReference type="Pfam" id="PF07690">
    <property type="entry name" value="MFS_1"/>
    <property type="match status" value="1"/>
</dbReference>
<feature type="transmembrane region" description="Helical" evidence="7">
    <location>
        <begin position="241"/>
        <end position="261"/>
    </location>
</feature>
<feature type="transmembrane region" description="Helical" evidence="7">
    <location>
        <begin position="164"/>
        <end position="185"/>
    </location>
</feature>
<evidence type="ECO:0000259" key="8">
    <source>
        <dbReference type="PROSITE" id="PS50850"/>
    </source>
</evidence>
<comment type="caution">
    <text evidence="9">The sequence shown here is derived from an EMBL/GenBank/DDBJ whole genome shotgun (WGS) entry which is preliminary data.</text>
</comment>
<dbReference type="PROSITE" id="PS00216">
    <property type="entry name" value="SUGAR_TRANSPORT_1"/>
    <property type="match status" value="1"/>
</dbReference>
<dbReference type="EMBL" id="BAAAHP010000163">
    <property type="protein sequence ID" value="GAA0895597.1"/>
    <property type="molecule type" value="Genomic_DNA"/>
</dbReference>
<feature type="domain" description="Major facilitator superfamily (MFS) profile" evidence="8">
    <location>
        <begin position="9"/>
        <end position="387"/>
    </location>
</feature>
<protein>
    <submittedName>
        <fullName evidence="9">MFS transporter</fullName>
    </submittedName>
</protein>
<evidence type="ECO:0000256" key="5">
    <source>
        <dbReference type="ARBA" id="ARBA00022989"/>
    </source>
</evidence>
<keyword evidence="10" id="KW-1185">Reference proteome</keyword>
<sequence length="394" mass="39894">MSNPASRLRFWATAYAMLVLLIGTNLATPLYQGYAERFRFSPVVLTLVFASYIAVLIPSLLVAGPLSDAVGRRRVLLPAVVLAAAGSLVLALAPSTEWLFAGRVLQGLAVGAASAPLTAALTELEPHGDRRKAALVSTVASASGLGGGPLLGGLLAQYAPAPHVLPYVVEIALLVPAVAVVATLPPTAPAARWRPSRPGIPPGMRAVFATSGTANFLAFTVIGLFLTLVPGYVADLSGSRNLLLAGAAVALLPVCSAIAQLAGYGRQARALEFLGLPLLAAGLVLLAVAGGTSSAPLLLIAAVIAGTGHGLVFLGGLTTINESAPTGRRAEALAAFYVVMYLGSGVPVIGVGALATLTGVLPAVQEFAVAVALAASVLTLALARRGRRVTARHP</sequence>
<keyword evidence="3" id="KW-1003">Cell membrane</keyword>
<dbReference type="PROSITE" id="PS50850">
    <property type="entry name" value="MFS"/>
    <property type="match status" value="1"/>
</dbReference>
<evidence type="ECO:0000256" key="1">
    <source>
        <dbReference type="ARBA" id="ARBA00004651"/>
    </source>
</evidence>
<feature type="transmembrane region" description="Helical" evidence="7">
    <location>
        <begin position="133"/>
        <end position="158"/>
    </location>
</feature>
<dbReference type="InterPro" id="IPR011701">
    <property type="entry name" value="MFS"/>
</dbReference>
<keyword evidence="6 7" id="KW-0472">Membrane</keyword>
<feature type="transmembrane region" description="Helical" evidence="7">
    <location>
        <begin position="43"/>
        <end position="63"/>
    </location>
</feature>
<evidence type="ECO:0000256" key="4">
    <source>
        <dbReference type="ARBA" id="ARBA00022692"/>
    </source>
</evidence>
<evidence type="ECO:0000256" key="6">
    <source>
        <dbReference type="ARBA" id="ARBA00023136"/>
    </source>
</evidence>
<feature type="transmembrane region" description="Helical" evidence="7">
    <location>
        <begin position="273"/>
        <end position="291"/>
    </location>
</feature>
<organism evidence="9 10">
    <name type="scientific">Pseudonocardia zijingensis</name>
    <dbReference type="NCBI Taxonomy" id="153376"/>
    <lineage>
        <taxon>Bacteria</taxon>
        <taxon>Bacillati</taxon>
        <taxon>Actinomycetota</taxon>
        <taxon>Actinomycetes</taxon>
        <taxon>Pseudonocardiales</taxon>
        <taxon>Pseudonocardiaceae</taxon>
        <taxon>Pseudonocardia</taxon>
    </lineage>
</organism>
<feature type="transmembrane region" description="Helical" evidence="7">
    <location>
        <begin position="363"/>
        <end position="383"/>
    </location>
</feature>
<feature type="transmembrane region" description="Helical" evidence="7">
    <location>
        <begin position="206"/>
        <end position="229"/>
    </location>
</feature>
<evidence type="ECO:0000256" key="2">
    <source>
        <dbReference type="ARBA" id="ARBA00022448"/>
    </source>
</evidence>
<evidence type="ECO:0000256" key="3">
    <source>
        <dbReference type="ARBA" id="ARBA00022475"/>
    </source>
</evidence>
<evidence type="ECO:0000313" key="10">
    <source>
        <dbReference type="Proteomes" id="UP001499967"/>
    </source>
</evidence>
<dbReference type="SUPFAM" id="SSF103473">
    <property type="entry name" value="MFS general substrate transporter"/>
    <property type="match status" value="1"/>
</dbReference>
<gene>
    <name evidence="9" type="ORF">GCM10009559_51860</name>
</gene>
<dbReference type="PANTHER" id="PTHR23517:SF13">
    <property type="entry name" value="MAJOR FACILITATOR SUPERFAMILY MFS_1"/>
    <property type="match status" value="1"/>
</dbReference>
<dbReference type="Proteomes" id="UP001499967">
    <property type="component" value="Unassembled WGS sequence"/>
</dbReference>
<dbReference type="InterPro" id="IPR036259">
    <property type="entry name" value="MFS_trans_sf"/>
</dbReference>
<accession>A0ABN1N7G7</accession>
<feature type="transmembrane region" description="Helical" evidence="7">
    <location>
        <begin position="12"/>
        <end position="31"/>
    </location>
</feature>
<dbReference type="RefSeq" id="WP_343944186.1">
    <property type="nucleotide sequence ID" value="NZ_BAAAHP010000163.1"/>
</dbReference>
<dbReference type="PANTHER" id="PTHR23517">
    <property type="entry name" value="RESISTANCE PROTEIN MDTM, PUTATIVE-RELATED-RELATED"/>
    <property type="match status" value="1"/>
</dbReference>
<feature type="transmembrane region" description="Helical" evidence="7">
    <location>
        <begin position="297"/>
        <end position="320"/>
    </location>
</feature>
<name>A0ABN1N7G7_9PSEU</name>
<evidence type="ECO:0000313" key="9">
    <source>
        <dbReference type="EMBL" id="GAA0895597.1"/>
    </source>
</evidence>
<dbReference type="InterPro" id="IPR050171">
    <property type="entry name" value="MFS_Transporters"/>
</dbReference>
<keyword evidence="5 7" id="KW-1133">Transmembrane helix</keyword>
<feature type="transmembrane region" description="Helical" evidence="7">
    <location>
        <begin position="100"/>
        <end position="121"/>
    </location>
</feature>
<dbReference type="Gene3D" id="1.20.1250.20">
    <property type="entry name" value="MFS general substrate transporter like domains"/>
    <property type="match status" value="1"/>
</dbReference>
<keyword evidence="4 7" id="KW-0812">Transmembrane</keyword>
<evidence type="ECO:0000256" key="7">
    <source>
        <dbReference type="SAM" id="Phobius"/>
    </source>
</evidence>
<dbReference type="InterPro" id="IPR005829">
    <property type="entry name" value="Sugar_transporter_CS"/>
</dbReference>
<dbReference type="InterPro" id="IPR020846">
    <property type="entry name" value="MFS_dom"/>
</dbReference>
<feature type="transmembrane region" description="Helical" evidence="7">
    <location>
        <begin position="75"/>
        <end position="94"/>
    </location>
</feature>
<feature type="transmembrane region" description="Helical" evidence="7">
    <location>
        <begin position="332"/>
        <end position="357"/>
    </location>
</feature>
<keyword evidence="2" id="KW-0813">Transport</keyword>